<sequence>MLPPDRNIFKSEPKPPAPELSALEKLVRRLEKDDILLYVTAFFGVFMPALVYLIYRQVHSSYYSYSERQRKEKSAKKIKKKKAAPPNAFTIFYCGTMPKMKQLAYDFAEKLEFLDPLVVNLQEANLAAFASYRGIAIFLIDIAANSTSECQFFIDWLMQVRFELKQRQLLKWMRFSIFNAFEHDTDQEFAQKTLNTLNKSLCGIGALPLCEMKLAKAQDSKEMEMHSIAWIDELCNAIKSSESCLGQNSESSASDSDMSQFSRLDDYDESEMEDSYEETFSKKRI</sequence>
<feature type="compositionally biased region" description="Low complexity" evidence="1">
    <location>
        <begin position="249"/>
        <end position="262"/>
    </location>
</feature>
<organism evidence="3 4">
    <name type="scientific">Acrobeloides nanus</name>
    <dbReference type="NCBI Taxonomy" id="290746"/>
    <lineage>
        <taxon>Eukaryota</taxon>
        <taxon>Metazoa</taxon>
        <taxon>Ecdysozoa</taxon>
        <taxon>Nematoda</taxon>
        <taxon>Chromadorea</taxon>
        <taxon>Rhabditida</taxon>
        <taxon>Tylenchina</taxon>
        <taxon>Cephalobomorpha</taxon>
        <taxon>Cephaloboidea</taxon>
        <taxon>Cephalobidae</taxon>
        <taxon>Acrobeloides</taxon>
    </lineage>
</organism>
<evidence type="ECO:0000313" key="3">
    <source>
        <dbReference type="Proteomes" id="UP000887540"/>
    </source>
</evidence>
<proteinExistence type="predicted"/>
<dbReference type="AlphaFoldDB" id="A0A914CAK7"/>
<keyword evidence="2" id="KW-0472">Membrane</keyword>
<accession>A0A914CAK7</accession>
<dbReference type="Proteomes" id="UP000887540">
    <property type="component" value="Unplaced"/>
</dbReference>
<keyword evidence="3" id="KW-1185">Reference proteome</keyword>
<name>A0A914CAK7_9BILA</name>
<keyword evidence="2" id="KW-1133">Transmembrane helix</keyword>
<feature type="compositionally biased region" description="Acidic residues" evidence="1">
    <location>
        <begin position="266"/>
        <end position="277"/>
    </location>
</feature>
<evidence type="ECO:0000256" key="1">
    <source>
        <dbReference type="SAM" id="MobiDB-lite"/>
    </source>
</evidence>
<evidence type="ECO:0000256" key="2">
    <source>
        <dbReference type="SAM" id="Phobius"/>
    </source>
</evidence>
<evidence type="ECO:0000313" key="4">
    <source>
        <dbReference type="WBParaSite" id="ACRNAN_Path_715.g2693.t1"/>
    </source>
</evidence>
<keyword evidence="2" id="KW-0812">Transmembrane</keyword>
<protein>
    <submittedName>
        <fullName evidence="4">Uncharacterized protein</fullName>
    </submittedName>
</protein>
<feature type="region of interest" description="Disordered" evidence="1">
    <location>
        <begin position="246"/>
        <end position="285"/>
    </location>
</feature>
<dbReference type="InterPro" id="IPR029039">
    <property type="entry name" value="Flavoprotein-like_sf"/>
</dbReference>
<reference evidence="4" key="1">
    <citation type="submission" date="2022-11" db="UniProtKB">
        <authorList>
            <consortium name="WormBaseParasite"/>
        </authorList>
    </citation>
    <scope>IDENTIFICATION</scope>
</reference>
<dbReference type="WBParaSite" id="ACRNAN_Path_715.g2693.t1">
    <property type="protein sequence ID" value="ACRNAN_Path_715.g2693.t1"/>
    <property type="gene ID" value="ACRNAN_Path_715.g2693"/>
</dbReference>
<feature type="transmembrane region" description="Helical" evidence="2">
    <location>
        <begin position="35"/>
        <end position="55"/>
    </location>
</feature>
<dbReference type="Gene3D" id="3.40.50.360">
    <property type="match status" value="1"/>
</dbReference>